<evidence type="ECO:0000313" key="1">
    <source>
        <dbReference type="EMBL" id="ADB32425.1"/>
    </source>
</evidence>
<organism evidence="1 2">
    <name type="scientific">Kribbella flavida (strain DSM 17836 / JCM 10339 / NBRC 14399)</name>
    <dbReference type="NCBI Taxonomy" id="479435"/>
    <lineage>
        <taxon>Bacteria</taxon>
        <taxon>Bacillati</taxon>
        <taxon>Actinomycetota</taxon>
        <taxon>Actinomycetes</taxon>
        <taxon>Propionibacteriales</taxon>
        <taxon>Kribbellaceae</taxon>
        <taxon>Kribbella</taxon>
    </lineage>
</organism>
<proteinExistence type="predicted"/>
<dbReference type="KEGG" id="kfl:Kfla_3365"/>
<reference evidence="2" key="1">
    <citation type="submission" date="2009-09" db="EMBL/GenBank/DDBJ databases">
        <title>The complete genome of Kribbella flavida DSM 17836.</title>
        <authorList>
            <consortium name="US DOE Joint Genome Institute (JGI-PGF)"/>
            <person name="Lucas S."/>
            <person name="Copeland A."/>
            <person name="Lapidus A."/>
            <person name="Glavina del Rio T."/>
            <person name="Dalin E."/>
            <person name="Tice H."/>
            <person name="Bruce D."/>
            <person name="Goodwin L."/>
            <person name="Pitluck S."/>
            <person name="Kyrpides N."/>
            <person name="Mavromatis K."/>
            <person name="Ivanova N."/>
            <person name="Saunders E."/>
            <person name="Brettin T."/>
            <person name="Detter J.C."/>
            <person name="Han C."/>
            <person name="Larimer F."/>
            <person name="Land M."/>
            <person name="Hauser L."/>
            <person name="Markowitz V."/>
            <person name="Cheng J.-F."/>
            <person name="Hugenholtz P."/>
            <person name="Woyke T."/>
            <person name="Wu D."/>
            <person name="Pukall R."/>
            <person name="Klenk H.-P."/>
            <person name="Eisen J.A."/>
        </authorList>
    </citation>
    <scope>NUCLEOTIDE SEQUENCE [LARGE SCALE GENOMIC DNA]</scope>
    <source>
        <strain evidence="2">DSM 17836 / JCM 10339 / NBRC 14399</strain>
    </source>
</reference>
<evidence type="ECO:0000313" key="2">
    <source>
        <dbReference type="Proteomes" id="UP000007967"/>
    </source>
</evidence>
<protein>
    <submittedName>
        <fullName evidence="1">Uncharacterized protein</fullName>
    </submittedName>
</protein>
<dbReference type="STRING" id="479435.Kfla_3365"/>
<accession>D2PKV8</accession>
<dbReference type="RefSeq" id="WP_012920981.1">
    <property type="nucleotide sequence ID" value="NC_013729.1"/>
</dbReference>
<sequence>MSWFAAALLLAGCSVARRADELPPEPVRLAAPVPTVVAPPQAEGLDGRAGQPGKHACSAVSSADNTIRRPRSQWVAKPYSWNDGGLPAMDLCTLTVDGRTAVVGITALAARPGMLERVADAAEMFEPAAKLGAPAQDLGYGARTSGRGVVFEVADRVVRITSDTGLPDGELLRVAVSVHKVVPQVLRPARQSDSACQLSTAMVERFIGVLVQLRRDYRVNGALTCIWGTNDTTVAIVESVHPDEIPEARQVPPPRPAPIGRPGYYLPDRGELVFRQGRRVVRVSALTVPAREIPLDTLIGIVQPLLPLFLR</sequence>
<reference evidence="1 2" key="2">
    <citation type="journal article" date="2010" name="Stand. Genomic Sci.">
        <title>Complete genome sequence of Kribbella flavida type strain (IFO 14399).</title>
        <authorList>
            <person name="Pukall R."/>
            <person name="Lapidus A."/>
            <person name="Glavina Del Rio T."/>
            <person name="Copeland A."/>
            <person name="Tice H."/>
            <person name="Cheng J.-F."/>
            <person name="Lucas S."/>
            <person name="Chen F."/>
            <person name="Nolan M."/>
            <person name="LaButti K."/>
            <person name="Pati A."/>
            <person name="Ivanova N."/>
            <person name="Mavrommatis K."/>
            <person name="Mikhailova N."/>
            <person name="Pitluck S."/>
            <person name="Bruce D."/>
            <person name="Goodwin L."/>
            <person name="Land M."/>
            <person name="Hauser L."/>
            <person name="Chang Y.-J."/>
            <person name="Jeffries C.D."/>
            <person name="Chen A."/>
            <person name="Palaniappan K."/>
            <person name="Chain P."/>
            <person name="Rohde M."/>
            <person name="Goeker M."/>
            <person name="Bristow J."/>
            <person name="Eisen J.A."/>
            <person name="Markowitz V."/>
            <person name="Hugenholtz P."/>
            <person name="Kyrpides N.C."/>
            <person name="Klenk H.-P."/>
            <person name="Brettin T."/>
        </authorList>
    </citation>
    <scope>NUCLEOTIDE SEQUENCE [LARGE SCALE GENOMIC DNA]</scope>
    <source>
        <strain evidence="2">DSM 17836 / JCM 10339 / NBRC 14399</strain>
    </source>
</reference>
<dbReference type="Proteomes" id="UP000007967">
    <property type="component" value="Chromosome"/>
</dbReference>
<keyword evidence="2" id="KW-1185">Reference proteome</keyword>
<name>D2PKV8_KRIFD</name>
<gene>
    <name evidence="1" type="ordered locus">Kfla_3365</name>
</gene>
<dbReference type="EMBL" id="CP001736">
    <property type="protein sequence ID" value="ADB32425.1"/>
    <property type="molecule type" value="Genomic_DNA"/>
</dbReference>
<dbReference type="AlphaFoldDB" id="D2PKV8"/>
<dbReference type="HOGENOM" id="CLU_893654_0_0_11"/>